<organism evidence="3 4">
    <name type="scientific">Cycloclasticus pugetii</name>
    <dbReference type="NCBI Taxonomy" id="34068"/>
    <lineage>
        <taxon>Bacteria</taxon>
        <taxon>Pseudomonadati</taxon>
        <taxon>Pseudomonadota</taxon>
        <taxon>Gammaproteobacteria</taxon>
        <taxon>Thiotrichales</taxon>
        <taxon>Piscirickettsiaceae</taxon>
        <taxon>Cycloclasticus</taxon>
    </lineage>
</organism>
<evidence type="ECO:0000259" key="2">
    <source>
        <dbReference type="Pfam" id="PF09361"/>
    </source>
</evidence>
<proteinExistence type="predicted"/>
<protein>
    <submittedName>
        <fullName evidence="3">Phasin family protein</fullName>
    </submittedName>
</protein>
<dbReference type="AlphaFoldDB" id="A0AB33Z3Q1"/>
<dbReference type="PRINTS" id="PR01217">
    <property type="entry name" value="PRICHEXTENSN"/>
</dbReference>
<accession>A0AB33Z3Q1</accession>
<keyword evidence="4" id="KW-1185">Reference proteome</keyword>
<feature type="compositionally biased region" description="Low complexity" evidence="1">
    <location>
        <begin position="115"/>
        <end position="125"/>
    </location>
</feature>
<sequence length="219" mass="23283">MQNDLIKQWAQLSKKANESLKKINTLNTQSVKQLTQLQMDLVSSCLEGSIKKVTSVNKVESMTELMNLQSSLYKELSEKVLKNAQSSVKVAMETRKAMGELIQEGLAEAPSMVMTPAAKKTTPKPAARKATPKPAPKKAAPKPAAKKAPPKPAAKKTAPKPAAKKTPPKPAAKKAAPKPTAKEAAPKPAVKQTAPKATARSTQLPNPSGRPVTEGDAKK</sequence>
<dbReference type="Pfam" id="PF09361">
    <property type="entry name" value="Phasin_2"/>
    <property type="match status" value="1"/>
</dbReference>
<dbReference type="RefSeq" id="WP_015006313.1">
    <property type="nucleotide sequence ID" value="NZ_KE646806.1"/>
</dbReference>
<evidence type="ECO:0000256" key="1">
    <source>
        <dbReference type="SAM" id="MobiDB-lite"/>
    </source>
</evidence>
<feature type="region of interest" description="Disordered" evidence="1">
    <location>
        <begin position="112"/>
        <end position="219"/>
    </location>
</feature>
<name>A0AB33Z3Q1_9GAMM</name>
<comment type="caution">
    <text evidence="3">The sequence shown here is derived from an EMBL/GenBank/DDBJ whole genome shotgun (WGS) entry which is preliminary data.</text>
</comment>
<gene>
    <name evidence="3" type="ORF">L196_03956</name>
</gene>
<dbReference type="InterPro" id="IPR018968">
    <property type="entry name" value="Phasin"/>
</dbReference>
<feature type="domain" description="Phasin" evidence="2">
    <location>
        <begin position="8"/>
        <end position="104"/>
    </location>
</feature>
<feature type="compositionally biased region" description="Basic residues" evidence="1">
    <location>
        <begin position="126"/>
        <end position="176"/>
    </location>
</feature>
<dbReference type="EMBL" id="ASHL01000002">
    <property type="protein sequence ID" value="EPD13658.1"/>
    <property type="molecule type" value="Genomic_DNA"/>
</dbReference>
<dbReference type="Proteomes" id="UP000015462">
    <property type="component" value="Unassembled WGS sequence"/>
</dbReference>
<evidence type="ECO:0000313" key="4">
    <source>
        <dbReference type="Proteomes" id="UP000015462"/>
    </source>
</evidence>
<evidence type="ECO:0000313" key="3">
    <source>
        <dbReference type="EMBL" id="EPD13658.1"/>
    </source>
</evidence>
<reference evidence="3 4" key="1">
    <citation type="journal article" date="2013" name="Genome Announc.">
        <title>Genome Sequence of the Pyrene- and Fluoranthene-Degrading Bacterium Cycloclasticus sp. Strain PY97M.</title>
        <authorList>
            <person name="Cui Z."/>
            <person name="Xu G."/>
            <person name="Li Q."/>
            <person name="Gao W."/>
            <person name="Zheng L."/>
        </authorList>
    </citation>
    <scope>NUCLEOTIDE SEQUENCE [LARGE SCALE GENOMIC DNA]</scope>
    <source>
        <strain evidence="3 4">PY97M</strain>
    </source>
</reference>